<comment type="caution">
    <text evidence="7">The sequence shown here is derived from an EMBL/GenBank/DDBJ whole genome shotgun (WGS) entry which is preliminary data.</text>
</comment>
<reference evidence="7" key="1">
    <citation type="journal article" date="2015" name="Nature">
        <title>Complex archaea that bridge the gap between prokaryotes and eukaryotes.</title>
        <authorList>
            <person name="Spang A."/>
            <person name="Saw J.H."/>
            <person name="Jorgensen S.L."/>
            <person name="Zaremba-Niedzwiedzka K."/>
            <person name="Martijn J."/>
            <person name="Lind A.E."/>
            <person name="van Eijk R."/>
            <person name="Schleper C."/>
            <person name="Guy L."/>
            <person name="Ettema T.J."/>
        </authorList>
    </citation>
    <scope>NUCLEOTIDE SEQUENCE</scope>
</reference>
<keyword evidence="2" id="KW-1003">Cell membrane</keyword>
<keyword evidence="4 6" id="KW-1133">Transmembrane helix</keyword>
<organism evidence="7">
    <name type="scientific">marine sediment metagenome</name>
    <dbReference type="NCBI Taxonomy" id="412755"/>
    <lineage>
        <taxon>unclassified sequences</taxon>
        <taxon>metagenomes</taxon>
        <taxon>ecological metagenomes</taxon>
    </lineage>
</organism>
<dbReference type="GO" id="GO:0005886">
    <property type="term" value="C:plasma membrane"/>
    <property type="evidence" value="ECO:0007669"/>
    <property type="project" value="UniProtKB-SubCell"/>
</dbReference>
<dbReference type="EMBL" id="LAZR01044068">
    <property type="protein sequence ID" value="KKL05549.1"/>
    <property type="molecule type" value="Genomic_DNA"/>
</dbReference>
<dbReference type="Pfam" id="PF13440">
    <property type="entry name" value="Polysacc_synt_3"/>
    <property type="match status" value="1"/>
</dbReference>
<feature type="transmembrane region" description="Helical" evidence="6">
    <location>
        <begin position="147"/>
        <end position="168"/>
    </location>
</feature>
<feature type="transmembrane region" description="Helical" evidence="6">
    <location>
        <begin position="298"/>
        <end position="318"/>
    </location>
</feature>
<dbReference type="InterPro" id="IPR050833">
    <property type="entry name" value="Poly_Biosynth_Transport"/>
</dbReference>
<evidence type="ECO:0000256" key="2">
    <source>
        <dbReference type="ARBA" id="ARBA00022475"/>
    </source>
</evidence>
<evidence type="ECO:0000256" key="4">
    <source>
        <dbReference type="ARBA" id="ARBA00022989"/>
    </source>
</evidence>
<dbReference type="PANTHER" id="PTHR30250:SF11">
    <property type="entry name" value="O-ANTIGEN TRANSPORTER-RELATED"/>
    <property type="match status" value="1"/>
</dbReference>
<gene>
    <name evidence="7" type="ORF">LCGC14_2604920</name>
</gene>
<feature type="transmembrane region" description="Helical" evidence="6">
    <location>
        <begin position="174"/>
        <end position="196"/>
    </location>
</feature>
<evidence type="ECO:0000256" key="1">
    <source>
        <dbReference type="ARBA" id="ARBA00004651"/>
    </source>
</evidence>
<evidence type="ECO:0000256" key="5">
    <source>
        <dbReference type="ARBA" id="ARBA00023136"/>
    </source>
</evidence>
<sequence length="458" mass="53008">INMMKEQFIISIISQVVASLGFFFAFYLLFLELDKNSMGIWALVNSIINLGFLFINVGLNVIHYQYSSKENSSEYFGTFFTIKILLLLLNILVAIILIIIVSFISNIWSNKYSILLLFLLFSKIFFNIGDIFYVNIKSNLKVFRAEIPLFLITIGKSLSIFLLAINLSIFSNPVLYLCVSLFLFNLLYLILILFFSKNISKINKPRKDLTLLYLKDVKPLFIFSITLVIATNLGNVILAYSFGESELGSFSFINDYIILSLLLISSSIISVYLTILSKLYKEKDLESVKKITYILEKYFSVVFMGIIIVVLLNGRLILSIFMKKYVETAPLLYIMIFIPYLISITRLYSYHFVAAKNQNINANINIVVQILIIILMIVLIPSRIGIFRFLGLGKMGYAISLIIPWILWFILNRYYSYKKYNIKPQKNIIFHFIFAFISLVIMFAIKILIIEELFKNQF</sequence>
<feature type="transmembrane region" description="Helical" evidence="6">
    <location>
        <begin position="256"/>
        <end position="277"/>
    </location>
</feature>
<dbReference type="AlphaFoldDB" id="A0A0F9A7K1"/>
<feature type="transmembrane region" description="Helical" evidence="6">
    <location>
        <begin position="114"/>
        <end position="135"/>
    </location>
</feature>
<feature type="transmembrane region" description="Helical" evidence="6">
    <location>
        <begin position="360"/>
        <end position="380"/>
    </location>
</feature>
<evidence type="ECO:0008006" key="8">
    <source>
        <dbReference type="Google" id="ProtNLM"/>
    </source>
</evidence>
<proteinExistence type="predicted"/>
<feature type="transmembrane region" description="Helical" evidence="6">
    <location>
        <begin position="395"/>
        <end position="416"/>
    </location>
</feature>
<feature type="transmembrane region" description="Helical" evidence="6">
    <location>
        <begin position="428"/>
        <end position="450"/>
    </location>
</feature>
<evidence type="ECO:0000256" key="6">
    <source>
        <dbReference type="SAM" id="Phobius"/>
    </source>
</evidence>
<feature type="transmembrane region" description="Helical" evidence="6">
    <location>
        <begin position="330"/>
        <end position="348"/>
    </location>
</feature>
<feature type="transmembrane region" description="Helical" evidence="6">
    <location>
        <begin position="84"/>
        <end position="108"/>
    </location>
</feature>
<protein>
    <recommendedName>
        <fullName evidence="8">Polysaccharide biosynthesis protein C-terminal domain-containing protein</fullName>
    </recommendedName>
</protein>
<accession>A0A0F9A7K1</accession>
<evidence type="ECO:0000256" key="3">
    <source>
        <dbReference type="ARBA" id="ARBA00022692"/>
    </source>
</evidence>
<keyword evidence="5 6" id="KW-0472">Membrane</keyword>
<comment type="subcellular location">
    <subcellularLocation>
        <location evidence="1">Cell membrane</location>
        <topology evidence="1">Multi-pass membrane protein</topology>
    </subcellularLocation>
</comment>
<keyword evidence="3 6" id="KW-0812">Transmembrane</keyword>
<feature type="non-terminal residue" evidence="7">
    <location>
        <position position="1"/>
    </location>
</feature>
<name>A0A0F9A7K1_9ZZZZ</name>
<feature type="transmembrane region" description="Helical" evidence="6">
    <location>
        <begin position="40"/>
        <end position="63"/>
    </location>
</feature>
<evidence type="ECO:0000313" key="7">
    <source>
        <dbReference type="EMBL" id="KKL05549.1"/>
    </source>
</evidence>
<feature type="transmembrane region" description="Helical" evidence="6">
    <location>
        <begin position="217"/>
        <end position="241"/>
    </location>
</feature>
<feature type="transmembrane region" description="Helical" evidence="6">
    <location>
        <begin position="7"/>
        <end position="28"/>
    </location>
</feature>
<dbReference type="PANTHER" id="PTHR30250">
    <property type="entry name" value="PST FAMILY PREDICTED COLANIC ACID TRANSPORTER"/>
    <property type="match status" value="1"/>
</dbReference>